<comment type="caution">
    <text evidence="2">The sequence shown here is derived from an EMBL/GenBank/DDBJ whole genome shotgun (WGS) entry which is preliminary data.</text>
</comment>
<evidence type="ECO:0000256" key="1">
    <source>
        <dbReference type="SAM" id="MobiDB-lite"/>
    </source>
</evidence>
<dbReference type="AlphaFoldDB" id="A0A942E0G3"/>
<evidence type="ECO:0000313" key="3">
    <source>
        <dbReference type="Proteomes" id="UP000680348"/>
    </source>
</evidence>
<dbReference type="RefSeq" id="WP_188257115.1">
    <property type="nucleotide sequence ID" value="NZ_JABVCF010000014.1"/>
</dbReference>
<gene>
    <name evidence="2" type="ORF">KEU06_23380</name>
</gene>
<proteinExistence type="predicted"/>
<feature type="region of interest" description="Disordered" evidence="1">
    <location>
        <begin position="1"/>
        <end position="27"/>
    </location>
</feature>
<keyword evidence="3" id="KW-1185">Reference proteome</keyword>
<dbReference type="InterPro" id="IPR029044">
    <property type="entry name" value="Nucleotide-diphossugar_trans"/>
</dbReference>
<sequence length="736" mass="77856">MLAVENGPPSSLTAAPRRNGRIPRAGRVTGCPIGGSTLLVIGTGGPMPNAAPTILNDDPAEISHAAVISWRLGAPLPTATHGFAALLPTNSADRPFATVQIEQEGAPKRYVFAPRTVSVNEAAALLAELCGSQLASTIDALADLLVAAPSDPHRLSAIVTLVKAAHGRNGFIELLGEGQDGEIFLQGWAKDVVPGMARAVTDGDRPSVADCAIAAYARQDIPQGAAAFAGLLNADGPISPGSIEGLVWRGRHGWRHVSVHRQKLIAGPLETPGHVRSVLLRAHSTPQALLRLRTTANSFDGTETVSSLPLPVRMGVDDAFQVDGAGFLVSGWLLDPDGHVQSVKLRRHDGEARLDDSWSRLDRADVTEAYADQPAFSRAFGHGGHRHGFVVHSRLPDGDPSSPLYLELTLRDTRRAFLPLSPLRTTARLAAMRQLRAIDPSDWTLPELIDRQIVPLLCTSERVSPTVEAVVDPGPFESAAGPPIVISVGENDEDGIAPLLALLAIDPETKRAPIALVVSSERFHRQLARVGKLAAFYGLSLRLVSAGEAGDAYDLIEAGARALSSDTVVLLSASLVPNEAGWYRKLVHTQAALKDSIVSPTLAYGDYSVRWAGTWPALRYEGYPISAVTGLKLTPVTAASLECCVMPREALVEAGGFAGGYLGSREKGLDLGLRLSRGGVASYWLPSVQMLGSDETSSTGTSAMNALVESIDRKILDARRTAQLAGKGNSSEGPRT</sequence>
<dbReference type="Proteomes" id="UP000680348">
    <property type="component" value="Unassembled WGS sequence"/>
</dbReference>
<dbReference type="SUPFAM" id="SSF53448">
    <property type="entry name" value="Nucleotide-diphospho-sugar transferases"/>
    <property type="match status" value="1"/>
</dbReference>
<evidence type="ECO:0000313" key="2">
    <source>
        <dbReference type="EMBL" id="MBS3651564.1"/>
    </source>
</evidence>
<organism evidence="2 3">
    <name type="scientific">Pseudaminobacter soli</name>
    <name type="common">ex Zhang et al. 2022</name>
    <dbReference type="NCBI Taxonomy" id="2831468"/>
    <lineage>
        <taxon>Bacteria</taxon>
        <taxon>Pseudomonadati</taxon>
        <taxon>Pseudomonadota</taxon>
        <taxon>Alphaproteobacteria</taxon>
        <taxon>Hyphomicrobiales</taxon>
        <taxon>Phyllobacteriaceae</taxon>
        <taxon>Pseudaminobacter</taxon>
    </lineage>
</organism>
<reference evidence="2" key="1">
    <citation type="submission" date="2021-04" db="EMBL/GenBank/DDBJ databases">
        <title>Pseudaminobacter soli sp. nov., isolated from paddy soil contaminated by heavy metals.</title>
        <authorList>
            <person name="Zhang K."/>
        </authorList>
    </citation>
    <scope>NUCLEOTIDE SEQUENCE</scope>
    <source>
        <strain evidence="2">19-2017</strain>
    </source>
</reference>
<name>A0A942E0G3_9HYPH</name>
<accession>A0A942E0G3</accession>
<dbReference type="EMBL" id="JAGWCR010000014">
    <property type="protein sequence ID" value="MBS3651564.1"/>
    <property type="molecule type" value="Genomic_DNA"/>
</dbReference>
<protein>
    <submittedName>
        <fullName evidence="2">Uncharacterized protein</fullName>
    </submittedName>
</protein>